<evidence type="ECO:0000313" key="2">
    <source>
        <dbReference type="EMBL" id="KAG9459409.1"/>
    </source>
</evidence>
<comment type="caution">
    <text evidence="2">The sequence shown here is derived from an EMBL/GenBank/DDBJ whole genome shotgun (WGS) entry which is preliminary data.</text>
</comment>
<keyword evidence="3" id="KW-1185">Reference proteome</keyword>
<name>A0AAV7FFS9_ARIFI</name>
<evidence type="ECO:0000313" key="3">
    <source>
        <dbReference type="Proteomes" id="UP000825729"/>
    </source>
</evidence>
<dbReference type="AlphaFoldDB" id="A0AAV7FFS9"/>
<feature type="region of interest" description="Disordered" evidence="1">
    <location>
        <begin position="189"/>
        <end position="224"/>
    </location>
</feature>
<gene>
    <name evidence="2" type="ORF">H6P81_003917</name>
</gene>
<dbReference type="EMBL" id="JAINDJ010000002">
    <property type="protein sequence ID" value="KAG9459409.1"/>
    <property type="molecule type" value="Genomic_DNA"/>
</dbReference>
<proteinExistence type="predicted"/>
<organism evidence="2 3">
    <name type="scientific">Aristolochia fimbriata</name>
    <name type="common">White veined hardy Dutchman's pipe vine</name>
    <dbReference type="NCBI Taxonomy" id="158543"/>
    <lineage>
        <taxon>Eukaryota</taxon>
        <taxon>Viridiplantae</taxon>
        <taxon>Streptophyta</taxon>
        <taxon>Embryophyta</taxon>
        <taxon>Tracheophyta</taxon>
        <taxon>Spermatophyta</taxon>
        <taxon>Magnoliopsida</taxon>
        <taxon>Magnoliidae</taxon>
        <taxon>Piperales</taxon>
        <taxon>Aristolochiaceae</taxon>
        <taxon>Aristolochia</taxon>
    </lineage>
</organism>
<protein>
    <submittedName>
        <fullName evidence="2">Uncharacterized protein</fullName>
    </submittedName>
</protein>
<feature type="region of interest" description="Disordered" evidence="1">
    <location>
        <begin position="70"/>
        <end position="96"/>
    </location>
</feature>
<evidence type="ECO:0000256" key="1">
    <source>
        <dbReference type="SAM" id="MobiDB-lite"/>
    </source>
</evidence>
<dbReference type="Proteomes" id="UP000825729">
    <property type="component" value="Unassembled WGS sequence"/>
</dbReference>
<feature type="compositionally biased region" description="Basic and acidic residues" evidence="1">
    <location>
        <begin position="189"/>
        <end position="212"/>
    </location>
</feature>
<reference evidence="2 3" key="1">
    <citation type="submission" date="2021-07" db="EMBL/GenBank/DDBJ databases">
        <title>The Aristolochia fimbriata genome: insights into angiosperm evolution, floral development and chemical biosynthesis.</title>
        <authorList>
            <person name="Jiao Y."/>
        </authorList>
    </citation>
    <scope>NUCLEOTIDE SEQUENCE [LARGE SCALE GENOMIC DNA]</scope>
    <source>
        <strain evidence="2">IBCAS-2021</strain>
        <tissue evidence="2">Leaf</tissue>
    </source>
</reference>
<accession>A0AAV7FFS9</accession>
<sequence>MGRGRSRGHLGPRRSAAHTVAITQNRSTCNMFRVPRPLRPTDCHLPLAAAAKLLISQSVSDAVTFVIPSRLPPSTGDGRAGGRAGGRRGRQDIQKRGWWDRVDPPLVSGAGQCGRDTFPFLSKSGPPQSFLFDPSFGCRIRRFSRSGSGGRECLSRTRFAHFARLISVPVPTSHDSRVSVGRWQAVAEAGRELSASRDENGGQGERFSRVKNEDEDGPGGRTQQ</sequence>